<evidence type="ECO:0000313" key="1">
    <source>
        <dbReference type="EMBL" id="MDT0603487.1"/>
    </source>
</evidence>
<sequence>MDKYILKAGVPTQHTDAGSFFRILSSDAEVQIRFIGDGWDLDTPLKAGIGLDFARRSSPYRKILITSDVDQTIEYFAGWDVVDDDRLAASATVIVSTAGKTANVPLMKTLNDTVNGVEVLPALATRRSATYSITGNCFVLDKDNGIKLKAGLYSWDNQSPLTLFPEVAGVEFRVLEEGE</sequence>
<evidence type="ECO:0000313" key="2">
    <source>
        <dbReference type="Proteomes" id="UP001266357"/>
    </source>
</evidence>
<protein>
    <submittedName>
        <fullName evidence="1">Uncharacterized protein</fullName>
    </submittedName>
</protein>
<dbReference type="RefSeq" id="WP_311579720.1">
    <property type="nucleotide sequence ID" value="NZ_JAVRIF010000003.1"/>
</dbReference>
<dbReference type="EMBL" id="JAVRIF010000003">
    <property type="protein sequence ID" value="MDT0603487.1"/>
    <property type="molecule type" value="Genomic_DNA"/>
</dbReference>
<accession>A0ABU2ZZY1</accession>
<proteinExistence type="predicted"/>
<reference evidence="1 2" key="1">
    <citation type="submission" date="2023-09" db="EMBL/GenBank/DDBJ databases">
        <authorList>
            <person name="Rey-Velasco X."/>
        </authorList>
    </citation>
    <scope>NUCLEOTIDE SEQUENCE [LARGE SCALE GENOMIC DNA]</scope>
    <source>
        <strain evidence="1 2">W431</strain>
    </source>
</reference>
<comment type="caution">
    <text evidence="1">The sequence shown here is derived from an EMBL/GenBank/DDBJ whole genome shotgun (WGS) entry which is preliminary data.</text>
</comment>
<organism evidence="1 2">
    <name type="scientific">Thalassotalea castellviae</name>
    <dbReference type="NCBI Taxonomy" id="3075612"/>
    <lineage>
        <taxon>Bacteria</taxon>
        <taxon>Pseudomonadati</taxon>
        <taxon>Pseudomonadota</taxon>
        <taxon>Gammaproteobacteria</taxon>
        <taxon>Alteromonadales</taxon>
        <taxon>Colwelliaceae</taxon>
        <taxon>Thalassotalea</taxon>
    </lineage>
</organism>
<name>A0ABU2ZZY1_9GAMM</name>
<keyword evidence="2" id="KW-1185">Reference proteome</keyword>
<gene>
    <name evidence="1" type="ORF">RM573_07745</name>
</gene>
<dbReference type="Proteomes" id="UP001266357">
    <property type="component" value="Unassembled WGS sequence"/>
</dbReference>